<accession>F5YIH1</accession>
<dbReference type="CDD" id="cd06257">
    <property type="entry name" value="DnaJ"/>
    <property type="match status" value="1"/>
</dbReference>
<dbReference type="HOGENOM" id="CLU_121470_0_0_12"/>
<dbReference type="PROSITE" id="PS50076">
    <property type="entry name" value="DNAJ_2"/>
    <property type="match status" value="1"/>
</dbReference>
<proteinExistence type="predicted"/>
<dbReference type="InterPro" id="IPR036869">
    <property type="entry name" value="J_dom_sf"/>
</dbReference>
<feature type="domain" description="J" evidence="2">
    <location>
        <begin position="127"/>
        <end position="193"/>
    </location>
</feature>
<feature type="region of interest" description="Disordered" evidence="1">
    <location>
        <begin position="88"/>
        <end position="122"/>
    </location>
</feature>
<reference evidence="4" key="1">
    <citation type="submission" date="2009-12" db="EMBL/GenBank/DDBJ databases">
        <title>Complete sequence of Treponema primitia strain ZAS-2.</title>
        <authorList>
            <person name="Tetu S.G."/>
            <person name="Matson E."/>
            <person name="Ren Q."/>
            <person name="Seshadri R."/>
            <person name="Elbourne L."/>
            <person name="Hassan K.A."/>
            <person name="Durkin A."/>
            <person name="Radune D."/>
            <person name="Mohamoud Y."/>
            <person name="Shay R."/>
            <person name="Jin S."/>
            <person name="Zhang X."/>
            <person name="Lucey K."/>
            <person name="Ballor N.R."/>
            <person name="Ottesen E."/>
            <person name="Rosenthal R."/>
            <person name="Allen A."/>
            <person name="Leadbetter J.R."/>
            <person name="Paulsen I.T."/>
        </authorList>
    </citation>
    <scope>NUCLEOTIDE SEQUENCE [LARGE SCALE GENOMIC DNA]</scope>
    <source>
        <strain evidence="4">ATCC BAA-887 / DSM 12427 / ZAS-2</strain>
    </source>
</reference>
<dbReference type="SMART" id="SM00271">
    <property type="entry name" value="DnaJ"/>
    <property type="match status" value="1"/>
</dbReference>
<dbReference type="InterPro" id="IPR050817">
    <property type="entry name" value="DjlA_DnaK_co-chaperone"/>
</dbReference>
<feature type="compositionally biased region" description="Polar residues" evidence="1">
    <location>
        <begin position="105"/>
        <end position="117"/>
    </location>
</feature>
<dbReference type="SUPFAM" id="SSF46565">
    <property type="entry name" value="Chaperone J-domain"/>
    <property type="match status" value="1"/>
</dbReference>
<gene>
    <name evidence="3" type="ordered locus">TREPR_2232</name>
</gene>
<dbReference type="InterPro" id="IPR001623">
    <property type="entry name" value="DnaJ_domain"/>
</dbReference>
<sequence>MMPTKFSNRPGFFIRVEGFNTPQDQVCDALYRRDKKGIVENVGILDRLGDVIKSYLNDTGNPAGERIGRRYADPDLDEAYEELNEFLAGGKPGNREDSQKRDNQGAFNSRGSEQTAGRSLPPENLRADFAELGLPFGAPEEECKTAYKQLLKIHHPDRHAGHEGNMKKATEKSARINAAYDRIEKWRATGKAE</sequence>
<organism evidence="3 4">
    <name type="scientific">Treponema primitia (strain ATCC BAA-887 / DSM 12427 / ZAS-2)</name>
    <dbReference type="NCBI Taxonomy" id="545694"/>
    <lineage>
        <taxon>Bacteria</taxon>
        <taxon>Pseudomonadati</taxon>
        <taxon>Spirochaetota</taxon>
        <taxon>Spirochaetia</taxon>
        <taxon>Spirochaetales</taxon>
        <taxon>Treponemataceae</taxon>
        <taxon>Treponema</taxon>
    </lineage>
</organism>
<dbReference type="Proteomes" id="UP000009223">
    <property type="component" value="Chromosome"/>
</dbReference>
<dbReference type="STRING" id="545694.TREPR_2232"/>
<dbReference type="PRINTS" id="PR00625">
    <property type="entry name" value="JDOMAIN"/>
</dbReference>
<dbReference type="PANTHER" id="PTHR24074">
    <property type="entry name" value="CO-CHAPERONE PROTEIN DJLA"/>
    <property type="match status" value="1"/>
</dbReference>
<dbReference type="KEGG" id="tpi:TREPR_2232"/>
<feature type="compositionally biased region" description="Basic and acidic residues" evidence="1">
    <location>
        <begin position="93"/>
        <end position="103"/>
    </location>
</feature>
<dbReference type="Pfam" id="PF00226">
    <property type="entry name" value="DnaJ"/>
    <property type="match status" value="1"/>
</dbReference>
<evidence type="ECO:0000259" key="2">
    <source>
        <dbReference type="PROSITE" id="PS50076"/>
    </source>
</evidence>
<evidence type="ECO:0000313" key="3">
    <source>
        <dbReference type="EMBL" id="AEF83704.1"/>
    </source>
</evidence>
<reference evidence="3 4" key="2">
    <citation type="journal article" date="2011" name="ISME J.">
        <title>RNA-seq reveals cooperative metabolic interactions between two termite-gut spirochete species in co-culture.</title>
        <authorList>
            <person name="Rosenthal A.Z."/>
            <person name="Matson E.G."/>
            <person name="Eldar A."/>
            <person name="Leadbetter J.R."/>
        </authorList>
    </citation>
    <scope>NUCLEOTIDE SEQUENCE [LARGE SCALE GENOMIC DNA]</scope>
    <source>
        <strain evidence="4">ATCC BAA-887 / DSM 12427 / ZAS-2</strain>
    </source>
</reference>
<name>F5YIH1_TREPZ</name>
<protein>
    <submittedName>
        <fullName evidence="3">Putative tetratricopeptide repeat protein</fullName>
    </submittedName>
</protein>
<evidence type="ECO:0000313" key="4">
    <source>
        <dbReference type="Proteomes" id="UP000009223"/>
    </source>
</evidence>
<dbReference type="AlphaFoldDB" id="F5YIH1"/>
<keyword evidence="4" id="KW-1185">Reference proteome</keyword>
<dbReference type="eggNOG" id="COG0484">
    <property type="taxonomic scope" value="Bacteria"/>
</dbReference>
<evidence type="ECO:0000256" key="1">
    <source>
        <dbReference type="SAM" id="MobiDB-lite"/>
    </source>
</evidence>
<dbReference type="Gene3D" id="1.10.287.110">
    <property type="entry name" value="DnaJ domain"/>
    <property type="match status" value="1"/>
</dbReference>
<dbReference type="EMBL" id="CP001843">
    <property type="protein sequence ID" value="AEF83704.1"/>
    <property type="molecule type" value="Genomic_DNA"/>
</dbReference>